<feature type="transmembrane region" description="Helical" evidence="2">
    <location>
        <begin position="56"/>
        <end position="78"/>
    </location>
</feature>
<feature type="region of interest" description="Disordered" evidence="1">
    <location>
        <begin position="268"/>
        <end position="292"/>
    </location>
</feature>
<reference evidence="4" key="1">
    <citation type="submission" date="2022-01" db="EMBL/GenBank/DDBJ databases">
        <title>Comparative genomics reveals a dynamic genome evolution in the ectomycorrhizal milk-cap (Lactarius) mushrooms.</title>
        <authorList>
            <consortium name="DOE Joint Genome Institute"/>
            <person name="Lebreton A."/>
            <person name="Tang N."/>
            <person name="Kuo A."/>
            <person name="LaButti K."/>
            <person name="Drula E."/>
            <person name="Barry K."/>
            <person name="Clum A."/>
            <person name="Lipzen A."/>
            <person name="Mousain D."/>
            <person name="Ng V."/>
            <person name="Wang R."/>
            <person name="Wang X."/>
            <person name="Dai Y."/>
            <person name="Henrissat B."/>
            <person name="Grigoriev I.V."/>
            <person name="Guerin-Laguette A."/>
            <person name="Yu F."/>
            <person name="Martin F.M."/>
        </authorList>
    </citation>
    <scope>NUCLEOTIDE SEQUENCE</scope>
    <source>
        <strain evidence="4">QP</strain>
    </source>
</reference>
<dbReference type="InterPro" id="IPR045340">
    <property type="entry name" value="DUF6533"/>
</dbReference>
<keyword evidence="2" id="KW-1133">Transmembrane helix</keyword>
<gene>
    <name evidence="4" type="ORF">EDB92DRAFT_1884153</name>
</gene>
<evidence type="ECO:0000259" key="3">
    <source>
        <dbReference type="Pfam" id="PF20151"/>
    </source>
</evidence>
<keyword evidence="2" id="KW-0812">Transmembrane</keyword>
<feature type="transmembrane region" description="Helical" evidence="2">
    <location>
        <begin position="123"/>
        <end position="144"/>
    </location>
</feature>
<evidence type="ECO:0000256" key="1">
    <source>
        <dbReference type="SAM" id="MobiDB-lite"/>
    </source>
</evidence>
<dbReference type="Proteomes" id="UP001201163">
    <property type="component" value="Unassembled WGS sequence"/>
</dbReference>
<sequence length="345" mass="38801">MSVLYTIAMSNAALAAYNTRLAALAVAGYDYFLTLPAEWRFYRAFYRSNFRLNTSLVLFVLIRYTSILAGTLGTWAYLSHGFTPESCRKFFLVPTLIRVLQCMISQAILGLRAYAISRKNRTVAIVLFSCFIFASAVEWLSSVYHRIPVLSNGSCGTGTLHPTFFLSTWMFYLVVMLYDLLTLSISMGYLFKYRPSSPFMSRLVKMMVYDGLGYFVALTLVNTINVILFRTHNSLIQSYAAPFGGVATWIMSQRILINLQGASADRLSTESPPYVHRSTHTRSAEDRSQSSREVYHIKQDGTEQVQVRVDRSVVVGVVPCNWKAAPCASDEPFCTPAVKWDEGSV</sequence>
<feature type="compositionally biased region" description="Basic and acidic residues" evidence="1">
    <location>
        <begin position="282"/>
        <end position="292"/>
    </location>
</feature>
<accession>A0AAD4LD50</accession>
<dbReference type="EMBL" id="JAKELL010000068">
    <property type="protein sequence ID" value="KAH8985085.1"/>
    <property type="molecule type" value="Genomic_DNA"/>
</dbReference>
<name>A0AAD4LD50_9AGAM</name>
<proteinExistence type="predicted"/>
<dbReference type="AlphaFoldDB" id="A0AAD4LD50"/>
<feature type="transmembrane region" description="Helical" evidence="2">
    <location>
        <begin position="212"/>
        <end position="230"/>
    </location>
</feature>
<protein>
    <recommendedName>
        <fullName evidence="3">DUF6533 domain-containing protein</fullName>
    </recommendedName>
</protein>
<feature type="transmembrane region" description="Helical" evidence="2">
    <location>
        <begin position="90"/>
        <end position="111"/>
    </location>
</feature>
<evidence type="ECO:0000313" key="5">
    <source>
        <dbReference type="Proteomes" id="UP001201163"/>
    </source>
</evidence>
<evidence type="ECO:0000313" key="4">
    <source>
        <dbReference type="EMBL" id="KAH8985085.1"/>
    </source>
</evidence>
<evidence type="ECO:0000256" key="2">
    <source>
        <dbReference type="SAM" id="Phobius"/>
    </source>
</evidence>
<organism evidence="4 5">
    <name type="scientific">Lactarius akahatsu</name>
    <dbReference type="NCBI Taxonomy" id="416441"/>
    <lineage>
        <taxon>Eukaryota</taxon>
        <taxon>Fungi</taxon>
        <taxon>Dikarya</taxon>
        <taxon>Basidiomycota</taxon>
        <taxon>Agaricomycotina</taxon>
        <taxon>Agaricomycetes</taxon>
        <taxon>Russulales</taxon>
        <taxon>Russulaceae</taxon>
        <taxon>Lactarius</taxon>
    </lineage>
</organism>
<feature type="domain" description="DUF6533" evidence="3">
    <location>
        <begin position="21"/>
        <end position="68"/>
    </location>
</feature>
<keyword evidence="2" id="KW-0472">Membrane</keyword>
<dbReference type="Pfam" id="PF20151">
    <property type="entry name" value="DUF6533"/>
    <property type="match status" value="1"/>
</dbReference>
<keyword evidence="5" id="KW-1185">Reference proteome</keyword>
<feature type="transmembrane region" description="Helical" evidence="2">
    <location>
        <begin position="169"/>
        <end position="191"/>
    </location>
</feature>
<comment type="caution">
    <text evidence="4">The sequence shown here is derived from an EMBL/GenBank/DDBJ whole genome shotgun (WGS) entry which is preliminary data.</text>
</comment>
<feature type="transmembrane region" description="Helical" evidence="2">
    <location>
        <begin position="12"/>
        <end position="35"/>
    </location>
</feature>